<reference evidence="1" key="1">
    <citation type="journal article" date="2013" name="Int. J. Syst. Evol. Microbiol.">
        <title>Polycladomyces abyssicola gen. nov., sp. nov., a thermophilic filamentous bacterium isolated from hemipelagic sediment.</title>
        <authorList>
            <person name="Tsubouchi T."/>
            <person name="Shimane Y."/>
            <person name="Mori K."/>
            <person name="Usui K."/>
            <person name="Hiraki T."/>
            <person name="Tame A."/>
            <person name="Uematsu K."/>
            <person name="Maruyama T."/>
            <person name="Hatada Y."/>
        </authorList>
    </citation>
    <scope>NUCLEOTIDE SEQUENCE</scope>
    <source>
        <strain evidence="1">JIR-001</strain>
    </source>
</reference>
<evidence type="ECO:0000313" key="1">
    <source>
        <dbReference type="EMBL" id="BCU82112.1"/>
    </source>
</evidence>
<protein>
    <submittedName>
        <fullName evidence="1">Uncharacterized protein</fullName>
    </submittedName>
</protein>
<proteinExistence type="predicted"/>
<dbReference type="KEGG" id="pabs:JIR001_18950"/>
<dbReference type="RefSeq" id="WP_212772492.1">
    <property type="nucleotide sequence ID" value="NZ_AP024601.1"/>
</dbReference>
<sequence length="75" mass="8514">MAIQRRLTGKMKVNTVLSKDLSTYSQNGMALRKELGGHTSTLRDGLCKTKQWSQKSVFIGFEKSLYAVRDSIQFE</sequence>
<gene>
    <name evidence="1" type="ORF">JIR001_18950</name>
</gene>
<dbReference type="EMBL" id="AP024601">
    <property type="protein sequence ID" value="BCU82112.1"/>
    <property type="molecule type" value="Genomic_DNA"/>
</dbReference>
<accession>A0A8D5ZNM9</accession>
<organism evidence="1 2">
    <name type="scientific">Polycladomyces abyssicola</name>
    <dbReference type="NCBI Taxonomy" id="1125966"/>
    <lineage>
        <taxon>Bacteria</taxon>
        <taxon>Bacillati</taxon>
        <taxon>Bacillota</taxon>
        <taxon>Bacilli</taxon>
        <taxon>Bacillales</taxon>
        <taxon>Thermoactinomycetaceae</taxon>
        <taxon>Polycladomyces</taxon>
    </lineage>
</organism>
<reference evidence="1" key="2">
    <citation type="journal article" date="2021" name="Microbiol. Resour. Announc.">
        <title>Complete Genome Sequence of Polycladomyces abyssicola JIR-001T, Isolated from Hemipelagic Sediment in Deep Seawater.</title>
        <authorList>
            <person name="Tsubouchi T."/>
            <person name="Kaneko Y."/>
        </authorList>
    </citation>
    <scope>NUCLEOTIDE SEQUENCE</scope>
    <source>
        <strain evidence="1">JIR-001</strain>
    </source>
</reference>
<evidence type="ECO:0000313" key="2">
    <source>
        <dbReference type="Proteomes" id="UP000677436"/>
    </source>
</evidence>
<dbReference type="Proteomes" id="UP000677436">
    <property type="component" value="Chromosome"/>
</dbReference>
<dbReference type="AlphaFoldDB" id="A0A8D5ZNM9"/>
<name>A0A8D5ZNM9_9BACL</name>
<keyword evidence="2" id="KW-1185">Reference proteome</keyword>